<dbReference type="InterPro" id="IPR011583">
    <property type="entry name" value="Chitinase_II/V-like_cat"/>
</dbReference>
<evidence type="ECO:0000256" key="3">
    <source>
        <dbReference type="SAM" id="SignalP"/>
    </source>
</evidence>
<dbReference type="InterPro" id="IPR017853">
    <property type="entry name" value="GH"/>
</dbReference>
<dbReference type="EMBL" id="AXCM01015170">
    <property type="status" value="NOT_ANNOTATED_CDS"/>
    <property type="molecule type" value="Genomic_DNA"/>
</dbReference>
<keyword evidence="6" id="KW-1185">Reference proteome</keyword>
<organism evidence="5 6">
    <name type="scientific">Anopheles culicifacies</name>
    <dbReference type="NCBI Taxonomy" id="139723"/>
    <lineage>
        <taxon>Eukaryota</taxon>
        <taxon>Metazoa</taxon>
        <taxon>Ecdysozoa</taxon>
        <taxon>Arthropoda</taxon>
        <taxon>Hexapoda</taxon>
        <taxon>Insecta</taxon>
        <taxon>Pterygota</taxon>
        <taxon>Neoptera</taxon>
        <taxon>Endopterygota</taxon>
        <taxon>Diptera</taxon>
        <taxon>Nematocera</taxon>
        <taxon>Culicoidea</taxon>
        <taxon>Culicidae</taxon>
        <taxon>Anophelinae</taxon>
        <taxon>Anopheles</taxon>
        <taxon>culicifacies species complex</taxon>
    </lineage>
</organism>
<feature type="domain" description="GH18" evidence="4">
    <location>
        <begin position="9"/>
        <end position="302"/>
    </location>
</feature>
<sequence>MARNLLTSLSVVCLLLESRVCFGQSSDYSTSTAIGFCSHAIYLSLQPTSRGNVGLINPANDADNLLGGIKKFAGRKTAYPYVEMYLGLVGSVSAGNLIWLNVANTRQSFISLLVAKVQEYPEMSGVYVDFLGLRSADSSFYSAFISELKTALTARNLKLITALPWESSTQADIYFNPTLPTLPFNVIKTHEDMYSAVTNTHPISPLFAMASPFNDELKTIALLFGTTNTLGAPQSGEGFAYSSNTFYTYNSPAALGEKLNFVTGINLAGVAVFSLDQAGSTNAEMLRQRPCTNTSYSSWLSCSRTADLWRSNHFPNTTDNYNNDCNDNHNHNSNNHNDNDTDYNDYDNSYHYHNNYTDNNNDYNAYNNYYYHSHNNHHNHTDYNDYDNSYHYHNNYTDNNNDYNAYNYHYNYSHNNHHNHSHNNHNHTDYNNYDNSYHYHNNYSDNNNDYNAYNNHHNNTDYHYYYHSYYHNDYYSDYHYHYNTYNNHYNAYNYHNNHSHNNDHNNTDHNNDNYPHYHYNYNAYNYHYNHTNNNHNNHTNNNDDDCRNNYHRRRQYDNRCVTSHVQSLRARGVRQSRCGVLRQPEGGYSIHYRVCQLWHRSVKRYGLCLPTVGGESIARCDKT</sequence>
<feature type="signal peptide" evidence="3">
    <location>
        <begin position="1"/>
        <end position="23"/>
    </location>
</feature>
<feature type="compositionally biased region" description="Low complexity" evidence="2">
    <location>
        <begin position="325"/>
        <end position="336"/>
    </location>
</feature>
<dbReference type="Proteomes" id="UP000075883">
    <property type="component" value="Unassembled WGS sequence"/>
</dbReference>
<dbReference type="EnsemblMetazoa" id="ACUA009170-RA">
    <property type="protein sequence ID" value="ACUA009170-PA"/>
    <property type="gene ID" value="ACUA009170"/>
</dbReference>
<dbReference type="SMART" id="SM00636">
    <property type="entry name" value="Glyco_18"/>
    <property type="match status" value="1"/>
</dbReference>
<keyword evidence="1 3" id="KW-0732">Signal</keyword>
<dbReference type="GO" id="GO:0005975">
    <property type="term" value="P:carbohydrate metabolic process"/>
    <property type="evidence" value="ECO:0007669"/>
    <property type="project" value="InterPro"/>
</dbReference>
<dbReference type="SUPFAM" id="SSF51445">
    <property type="entry name" value="(Trans)glycosidases"/>
    <property type="match status" value="1"/>
</dbReference>
<dbReference type="STRING" id="139723.A0A182M4D1"/>
<evidence type="ECO:0000259" key="4">
    <source>
        <dbReference type="PROSITE" id="PS51910"/>
    </source>
</evidence>
<dbReference type="AlphaFoldDB" id="A0A182M4D1"/>
<dbReference type="VEuPathDB" id="VectorBase:ACUA009170"/>
<reference evidence="5" key="2">
    <citation type="submission" date="2020-05" db="UniProtKB">
        <authorList>
            <consortium name="EnsemblMetazoa"/>
        </authorList>
    </citation>
    <scope>IDENTIFICATION</scope>
    <source>
        <strain evidence="5">A-37</strain>
    </source>
</reference>
<dbReference type="PROSITE" id="PS51910">
    <property type="entry name" value="GH18_2"/>
    <property type="match status" value="1"/>
</dbReference>
<evidence type="ECO:0000313" key="6">
    <source>
        <dbReference type="Proteomes" id="UP000075883"/>
    </source>
</evidence>
<dbReference type="Gene3D" id="3.20.20.80">
    <property type="entry name" value="Glycosidases"/>
    <property type="match status" value="1"/>
</dbReference>
<dbReference type="GO" id="GO:0008061">
    <property type="term" value="F:chitin binding"/>
    <property type="evidence" value="ECO:0007669"/>
    <property type="project" value="InterPro"/>
</dbReference>
<accession>A0A182M4D1</accession>
<evidence type="ECO:0000256" key="1">
    <source>
        <dbReference type="ARBA" id="ARBA00022729"/>
    </source>
</evidence>
<feature type="region of interest" description="Disordered" evidence="2">
    <location>
        <begin position="325"/>
        <end position="345"/>
    </location>
</feature>
<name>A0A182M4D1_9DIPT</name>
<feature type="chain" id="PRO_5008127833" description="GH18 domain-containing protein" evidence="3">
    <location>
        <begin position="24"/>
        <end position="623"/>
    </location>
</feature>
<evidence type="ECO:0000256" key="2">
    <source>
        <dbReference type="SAM" id="MobiDB-lite"/>
    </source>
</evidence>
<reference evidence="6" key="1">
    <citation type="submission" date="2013-09" db="EMBL/GenBank/DDBJ databases">
        <title>The Genome Sequence of Anopheles culicifacies species A.</title>
        <authorList>
            <consortium name="The Broad Institute Genomics Platform"/>
            <person name="Neafsey D.E."/>
            <person name="Besansky N."/>
            <person name="Howell P."/>
            <person name="Walton C."/>
            <person name="Young S.K."/>
            <person name="Zeng Q."/>
            <person name="Gargeya S."/>
            <person name="Fitzgerald M."/>
            <person name="Haas B."/>
            <person name="Abouelleil A."/>
            <person name="Allen A.W."/>
            <person name="Alvarado L."/>
            <person name="Arachchi H.M."/>
            <person name="Berlin A.M."/>
            <person name="Chapman S.B."/>
            <person name="Gainer-Dewar J."/>
            <person name="Goldberg J."/>
            <person name="Griggs A."/>
            <person name="Gujja S."/>
            <person name="Hansen M."/>
            <person name="Howarth C."/>
            <person name="Imamovic A."/>
            <person name="Ireland A."/>
            <person name="Larimer J."/>
            <person name="McCowan C."/>
            <person name="Murphy C."/>
            <person name="Pearson M."/>
            <person name="Poon T.W."/>
            <person name="Priest M."/>
            <person name="Roberts A."/>
            <person name="Saif S."/>
            <person name="Shea T."/>
            <person name="Sisk P."/>
            <person name="Sykes S."/>
            <person name="Wortman J."/>
            <person name="Nusbaum C."/>
            <person name="Birren B."/>
        </authorList>
    </citation>
    <scope>NUCLEOTIDE SEQUENCE [LARGE SCALE GENOMIC DNA]</scope>
    <source>
        <strain evidence="6">A-37</strain>
    </source>
</reference>
<proteinExistence type="predicted"/>
<protein>
    <recommendedName>
        <fullName evidence="4">GH18 domain-containing protein</fullName>
    </recommendedName>
</protein>
<dbReference type="InterPro" id="IPR001223">
    <property type="entry name" value="Glyco_hydro18_cat"/>
</dbReference>
<evidence type="ECO:0000313" key="5">
    <source>
        <dbReference type="EnsemblMetazoa" id="ACUA009170-PA"/>
    </source>
</evidence>